<evidence type="ECO:0000256" key="4">
    <source>
        <dbReference type="ARBA" id="ARBA00022692"/>
    </source>
</evidence>
<feature type="transmembrane region" description="Helical" evidence="9">
    <location>
        <begin position="180"/>
        <end position="198"/>
    </location>
</feature>
<feature type="transmembrane region" description="Helical" evidence="9">
    <location>
        <begin position="153"/>
        <end position="174"/>
    </location>
</feature>
<dbReference type="PROSITE" id="PS01023">
    <property type="entry name" value="PTR2_2"/>
    <property type="match status" value="1"/>
</dbReference>
<feature type="transmembrane region" description="Helical" evidence="9">
    <location>
        <begin position="237"/>
        <end position="259"/>
    </location>
</feature>
<evidence type="ECO:0000256" key="8">
    <source>
        <dbReference type="SAM" id="MobiDB-lite"/>
    </source>
</evidence>
<keyword evidence="6 9" id="KW-0472">Membrane</keyword>
<dbReference type="OrthoDB" id="8904098at2759"/>
<feature type="region of interest" description="Disordered" evidence="8">
    <location>
        <begin position="1"/>
        <end position="32"/>
    </location>
</feature>
<sequence length="616" mass="68243">MLEIDHEKVEHEKEERPSLDVHVSSLSDSGPEYASDGDIWVYPTEEERSGPFALRRIPDKIPWSAYLIGIVEMAERFSYYGSTAVFTNFIQRPLPAGSRTGAGGKYRTSGALGLGTQASQGLTTFNTFWVYVIPLFGAYIADTKLGRYKTICWAVAIAVVGHILLIISAIPTVIDKPHAAVGVFSLAIIIMGIGTGGFKSNVSPLVAEQYKVTAQRVKTLPDGTRVIIDPALTTARIYLYFYLLINVGALGGQIGMTYAEKYVGFWLAYTLPTVFFLLAPIVLFLGRNMYQRSPPNRSILADALHVWGTALHGTWSLNPLKTLRNWRRPDFWEKAKPSKIMSGGGPSGTGERPAWLHFDDVFVDEVKRGFKACQVFVFYPFYWIAYNQINNNLTSQAATMAVHGVPNDVINNLDPFALIIFIPICDYVFYPFLYRIGVRFTPIKRIFTGFMTGTAAMIWSLVVQIYIYRESPCGNQADNCGDKYANLNVWIQTGSYVLIAFSEIFASITGLEYAFTKAPKRMRSLVVSLFLFTSAIAAAIGEALNPLAADPLLVWNYGAAAIISGVAGIAFWICFRHLDKEEDALNLIGAKQAEDTMTGTERLRADLLMRAEASMA</sequence>
<feature type="transmembrane region" description="Helical" evidence="9">
    <location>
        <begin position="265"/>
        <end position="286"/>
    </location>
</feature>
<feature type="transmembrane region" description="Helical" evidence="9">
    <location>
        <begin position="525"/>
        <end position="548"/>
    </location>
</feature>
<dbReference type="Pfam" id="PF00854">
    <property type="entry name" value="PTR2"/>
    <property type="match status" value="1"/>
</dbReference>
<feature type="compositionally biased region" description="Low complexity" evidence="8">
    <location>
        <begin position="20"/>
        <end position="29"/>
    </location>
</feature>
<accession>A0A9P6DQ53</accession>
<comment type="similarity">
    <text evidence="2 7">Belongs to the major facilitator superfamily. Proton-dependent oligopeptide transporter (POT/PTR) (TC 2.A.17) family.</text>
</comment>
<gene>
    <name evidence="10" type="ORF">BS47DRAFT_1299831</name>
</gene>
<dbReference type="InterPro" id="IPR018456">
    <property type="entry name" value="PTR2_symporter_CS"/>
</dbReference>
<feature type="transmembrane region" description="Helical" evidence="9">
    <location>
        <begin position="122"/>
        <end position="141"/>
    </location>
</feature>
<keyword evidence="5 9" id="KW-1133">Transmembrane helix</keyword>
<evidence type="ECO:0000256" key="1">
    <source>
        <dbReference type="ARBA" id="ARBA00004141"/>
    </source>
</evidence>
<dbReference type="FunFam" id="1.20.1250.20:FF:000085">
    <property type="entry name" value="MFS peptide transporter Ptr2"/>
    <property type="match status" value="1"/>
</dbReference>
<feature type="transmembrane region" description="Helical" evidence="9">
    <location>
        <begin position="446"/>
        <end position="469"/>
    </location>
</feature>
<keyword evidence="4 7" id="KW-0812">Transmembrane</keyword>
<keyword evidence="3 7" id="KW-0813">Transport</keyword>
<dbReference type="InterPro" id="IPR000109">
    <property type="entry name" value="POT_fam"/>
</dbReference>
<name>A0A9P6DQ53_9AGAM</name>
<dbReference type="GO" id="GO:0071916">
    <property type="term" value="F:dipeptide transmembrane transporter activity"/>
    <property type="evidence" value="ECO:0007669"/>
    <property type="project" value="UniProtKB-ARBA"/>
</dbReference>
<evidence type="ECO:0000256" key="7">
    <source>
        <dbReference type="RuleBase" id="RU003755"/>
    </source>
</evidence>
<evidence type="ECO:0000256" key="9">
    <source>
        <dbReference type="SAM" id="Phobius"/>
    </source>
</evidence>
<comment type="caution">
    <text evidence="10">The sequence shown here is derived from an EMBL/GenBank/DDBJ whole genome shotgun (WGS) entry which is preliminary data.</text>
</comment>
<dbReference type="Proteomes" id="UP000886523">
    <property type="component" value="Unassembled WGS sequence"/>
</dbReference>
<feature type="compositionally biased region" description="Basic and acidic residues" evidence="8">
    <location>
        <begin position="1"/>
        <end position="19"/>
    </location>
</feature>
<evidence type="ECO:0000313" key="10">
    <source>
        <dbReference type="EMBL" id="KAF9510756.1"/>
    </source>
</evidence>
<evidence type="ECO:0000256" key="3">
    <source>
        <dbReference type="ARBA" id="ARBA00022448"/>
    </source>
</evidence>
<feature type="transmembrane region" description="Helical" evidence="9">
    <location>
        <begin position="554"/>
        <end position="575"/>
    </location>
</feature>
<keyword evidence="11" id="KW-1185">Reference proteome</keyword>
<dbReference type="AlphaFoldDB" id="A0A9P6DQ53"/>
<proteinExistence type="inferred from homology"/>
<reference evidence="10" key="1">
    <citation type="journal article" date="2020" name="Nat. Commun.">
        <title>Large-scale genome sequencing of mycorrhizal fungi provides insights into the early evolution of symbiotic traits.</title>
        <authorList>
            <person name="Miyauchi S."/>
            <person name="Kiss E."/>
            <person name="Kuo A."/>
            <person name="Drula E."/>
            <person name="Kohler A."/>
            <person name="Sanchez-Garcia M."/>
            <person name="Morin E."/>
            <person name="Andreopoulos B."/>
            <person name="Barry K.W."/>
            <person name="Bonito G."/>
            <person name="Buee M."/>
            <person name="Carver A."/>
            <person name="Chen C."/>
            <person name="Cichocki N."/>
            <person name="Clum A."/>
            <person name="Culley D."/>
            <person name="Crous P.W."/>
            <person name="Fauchery L."/>
            <person name="Girlanda M."/>
            <person name="Hayes R.D."/>
            <person name="Keri Z."/>
            <person name="LaButti K."/>
            <person name="Lipzen A."/>
            <person name="Lombard V."/>
            <person name="Magnuson J."/>
            <person name="Maillard F."/>
            <person name="Murat C."/>
            <person name="Nolan M."/>
            <person name="Ohm R.A."/>
            <person name="Pangilinan J."/>
            <person name="Pereira M.F."/>
            <person name="Perotto S."/>
            <person name="Peter M."/>
            <person name="Pfister S."/>
            <person name="Riley R."/>
            <person name="Sitrit Y."/>
            <person name="Stielow J.B."/>
            <person name="Szollosi G."/>
            <person name="Zifcakova L."/>
            <person name="Stursova M."/>
            <person name="Spatafora J.W."/>
            <person name="Tedersoo L."/>
            <person name="Vaario L.M."/>
            <person name="Yamada A."/>
            <person name="Yan M."/>
            <person name="Wang P."/>
            <person name="Xu J."/>
            <person name="Bruns T."/>
            <person name="Baldrian P."/>
            <person name="Vilgalys R."/>
            <person name="Dunand C."/>
            <person name="Henrissat B."/>
            <person name="Grigoriev I.V."/>
            <person name="Hibbett D."/>
            <person name="Nagy L.G."/>
            <person name="Martin F.M."/>
        </authorList>
    </citation>
    <scope>NUCLEOTIDE SEQUENCE</scope>
    <source>
        <strain evidence="10">UP504</strain>
    </source>
</reference>
<feature type="transmembrane region" description="Helical" evidence="9">
    <location>
        <begin position="489"/>
        <end position="513"/>
    </location>
</feature>
<dbReference type="SUPFAM" id="SSF103473">
    <property type="entry name" value="MFS general substrate transporter"/>
    <property type="match status" value="1"/>
</dbReference>
<feature type="transmembrane region" description="Helical" evidence="9">
    <location>
        <begin position="416"/>
        <end position="434"/>
    </location>
</feature>
<evidence type="ECO:0000256" key="6">
    <source>
        <dbReference type="ARBA" id="ARBA00023136"/>
    </source>
</evidence>
<evidence type="ECO:0000256" key="5">
    <source>
        <dbReference type="ARBA" id="ARBA00022989"/>
    </source>
</evidence>
<dbReference type="InterPro" id="IPR036259">
    <property type="entry name" value="MFS_trans_sf"/>
</dbReference>
<protein>
    <submittedName>
        <fullName evidence="10">Uncharacterized protein</fullName>
    </submittedName>
</protein>
<dbReference type="Gene3D" id="1.20.1250.20">
    <property type="entry name" value="MFS general substrate transporter like domains"/>
    <property type="match status" value="1"/>
</dbReference>
<dbReference type="PANTHER" id="PTHR11654">
    <property type="entry name" value="OLIGOPEPTIDE TRANSPORTER-RELATED"/>
    <property type="match status" value="1"/>
</dbReference>
<comment type="subcellular location">
    <subcellularLocation>
        <location evidence="1 7">Membrane</location>
        <topology evidence="1 7">Multi-pass membrane protein</topology>
    </subcellularLocation>
</comment>
<dbReference type="GO" id="GO:0005886">
    <property type="term" value="C:plasma membrane"/>
    <property type="evidence" value="ECO:0007669"/>
    <property type="project" value="UniProtKB-ARBA"/>
</dbReference>
<evidence type="ECO:0000256" key="2">
    <source>
        <dbReference type="ARBA" id="ARBA00005982"/>
    </source>
</evidence>
<organism evidence="10 11">
    <name type="scientific">Hydnum rufescens UP504</name>
    <dbReference type="NCBI Taxonomy" id="1448309"/>
    <lineage>
        <taxon>Eukaryota</taxon>
        <taxon>Fungi</taxon>
        <taxon>Dikarya</taxon>
        <taxon>Basidiomycota</taxon>
        <taxon>Agaricomycotina</taxon>
        <taxon>Agaricomycetes</taxon>
        <taxon>Cantharellales</taxon>
        <taxon>Hydnaceae</taxon>
        <taxon>Hydnum</taxon>
    </lineage>
</organism>
<dbReference type="EMBL" id="MU129011">
    <property type="protein sequence ID" value="KAF9510756.1"/>
    <property type="molecule type" value="Genomic_DNA"/>
</dbReference>
<evidence type="ECO:0000313" key="11">
    <source>
        <dbReference type="Proteomes" id="UP000886523"/>
    </source>
</evidence>